<feature type="domain" description="Sigma-54 factor interaction" evidence="6">
    <location>
        <begin position="132"/>
        <end position="359"/>
    </location>
</feature>
<evidence type="ECO:0000256" key="4">
    <source>
        <dbReference type="ARBA" id="ARBA00023125"/>
    </source>
</evidence>
<sequence>MTDSPKPSCEQLINIFTDPFVIIDRNYTIIAANQSYRKHYQLNGKNLIGRRCHEVSHHSTEPCSKHGENCPLEEVFANGQPTQVMHIHYDTKGNEEYVKLQATPILDGEGKVMFMGEYVQTINTHETEQDLLVGRSPTYLHMLSLLQRVAPTTSTVLLLGESGVGKEKIAEYVHHYSKRSELPFVMIDCSTLGENLIESELFGHEKDAFTGANQRKKGLFEVANGGTLFIDELCELPLILQTKLLRVLETGCIRRLGGTEYIKVDVRIIAATNKNIQQMVANKEFRQDLYYRLSAFPVNVPPLRDRKDDIVPLAEHFLKLTHEGDNHLPLSAEVIEALLGYAYPGNVRELRNIIERATIFAFDDVLRPEHIVFENELNNETDNQGLNNLNPPPPLIRRRGRLDHKDVMTALSEANGHRAKAAHMLGISERTLYRHIQKLRHFEPVDNSKI</sequence>
<dbReference type="PROSITE" id="PS00676">
    <property type="entry name" value="SIGMA54_INTERACT_2"/>
    <property type="match status" value="1"/>
</dbReference>
<dbReference type="PROSITE" id="PS50045">
    <property type="entry name" value="SIGMA54_INTERACT_4"/>
    <property type="match status" value="1"/>
</dbReference>
<dbReference type="Gene3D" id="3.30.450.20">
    <property type="entry name" value="PAS domain"/>
    <property type="match status" value="1"/>
</dbReference>
<dbReference type="InterPro" id="IPR058031">
    <property type="entry name" value="AAA_lid_NorR"/>
</dbReference>
<dbReference type="Gene3D" id="1.10.8.60">
    <property type="match status" value="1"/>
</dbReference>
<dbReference type="PRINTS" id="PR01590">
    <property type="entry name" value="HTHFIS"/>
</dbReference>
<evidence type="ECO:0000256" key="3">
    <source>
        <dbReference type="ARBA" id="ARBA00023015"/>
    </source>
</evidence>
<dbReference type="Pfam" id="PF08448">
    <property type="entry name" value="PAS_4"/>
    <property type="match status" value="1"/>
</dbReference>
<dbReference type="SUPFAM" id="SSF46689">
    <property type="entry name" value="Homeodomain-like"/>
    <property type="match status" value="1"/>
</dbReference>
<dbReference type="Pfam" id="PF02954">
    <property type="entry name" value="HTH_8"/>
    <property type="match status" value="1"/>
</dbReference>
<dbReference type="SMART" id="SM00382">
    <property type="entry name" value="AAA"/>
    <property type="match status" value="1"/>
</dbReference>
<dbReference type="InterPro" id="IPR000014">
    <property type="entry name" value="PAS"/>
</dbReference>
<dbReference type="GO" id="GO:0005524">
    <property type="term" value="F:ATP binding"/>
    <property type="evidence" value="ECO:0007669"/>
    <property type="project" value="UniProtKB-KW"/>
</dbReference>
<dbReference type="InterPro" id="IPR002197">
    <property type="entry name" value="HTH_Fis"/>
</dbReference>
<dbReference type="InterPro" id="IPR025662">
    <property type="entry name" value="Sigma_54_int_dom_ATP-bd_1"/>
</dbReference>
<organism evidence="7">
    <name type="scientific">hydrothermal vent metagenome</name>
    <dbReference type="NCBI Taxonomy" id="652676"/>
    <lineage>
        <taxon>unclassified sequences</taxon>
        <taxon>metagenomes</taxon>
        <taxon>ecological metagenomes</taxon>
    </lineage>
</organism>
<dbReference type="PROSITE" id="PS00675">
    <property type="entry name" value="SIGMA54_INTERACT_1"/>
    <property type="match status" value="1"/>
</dbReference>
<keyword evidence="4" id="KW-0238">DNA-binding</keyword>
<keyword evidence="1" id="KW-0547">Nucleotide-binding</keyword>
<evidence type="ECO:0000256" key="1">
    <source>
        <dbReference type="ARBA" id="ARBA00022741"/>
    </source>
</evidence>
<dbReference type="SUPFAM" id="SSF52540">
    <property type="entry name" value="P-loop containing nucleoside triphosphate hydrolases"/>
    <property type="match status" value="1"/>
</dbReference>
<dbReference type="CDD" id="cd00130">
    <property type="entry name" value="PAS"/>
    <property type="match status" value="1"/>
</dbReference>
<dbReference type="Pfam" id="PF00158">
    <property type="entry name" value="Sigma54_activat"/>
    <property type="match status" value="1"/>
</dbReference>
<dbReference type="FunFam" id="3.40.50.300:FF:000006">
    <property type="entry name" value="DNA-binding transcriptional regulator NtrC"/>
    <property type="match status" value="1"/>
</dbReference>
<dbReference type="GO" id="GO:0006355">
    <property type="term" value="P:regulation of DNA-templated transcription"/>
    <property type="evidence" value="ECO:0007669"/>
    <property type="project" value="InterPro"/>
</dbReference>
<dbReference type="InterPro" id="IPR027417">
    <property type="entry name" value="P-loop_NTPase"/>
</dbReference>
<dbReference type="InterPro" id="IPR025943">
    <property type="entry name" value="Sigma_54_int_dom_ATP-bd_2"/>
</dbReference>
<proteinExistence type="predicted"/>
<dbReference type="InterPro" id="IPR025944">
    <property type="entry name" value="Sigma_54_int_dom_CS"/>
</dbReference>
<evidence type="ECO:0000313" key="7">
    <source>
        <dbReference type="EMBL" id="VAX05796.1"/>
    </source>
</evidence>
<reference evidence="7" key="1">
    <citation type="submission" date="2018-06" db="EMBL/GenBank/DDBJ databases">
        <authorList>
            <person name="Zhirakovskaya E."/>
        </authorList>
    </citation>
    <scope>NUCLEOTIDE SEQUENCE</scope>
</reference>
<dbReference type="InterPro" id="IPR002078">
    <property type="entry name" value="Sigma_54_int"/>
</dbReference>
<name>A0A3B1AIT2_9ZZZZ</name>
<keyword evidence="5" id="KW-0804">Transcription</keyword>
<evidence type="ECO:0000259" key="6">
    <source>
        <dbReference type="PROSITE" id="PS50045"/>
    </source>
</evidence>
<dbReference type="SUPFAM" id="SSF55785">
    <property type="entry name" value="PYP-like sensor domain (PAS domain)"/>
    <property type="match status" value="1"/>
</dbReference>
<dbReference type="PANTHER" id="PTHR32071">
    <property type="entry name" value="TRANSCRIPTIONAL REGULATORY PROTEIN"/>
    <property type="match status" value="1"/>
</dbReference>
<dbReference type="PROSITE" id="PS00688">
    <property type="entry name" value="SIGMA54_INTERACT_3"/>
    <property type="match status" value="1"/>
</dbReference>
<protein>
    <submittedName>
        <fullName evidence="7">Response regulator of zinc sigma-54-dependent two-component system</fullName>
    </submittedName>
</protein>
<dbReference type="InterPro" id="IPR003593">
    <property type="entry name" value="AAA+_ATPase"/>
</dbReference>
<dbReference type="InterPro" id="IPR035965">
    <property type="entry name" value="PAS-like_dom_sf"/>
</dbReference>
<accession>A0A3B1AIT2</accession>
<keyword evidence="2" id="KW-0067">ATP-binding</keyword>
<evidence type="ECO:0000256" key="2">
    <source>
        <dbReference type="ARBA" id="ARBA00022840"/>
    </source>
</evidence>
<evidence type="ECO:0000256" key="5">
    <source>
        <dbReference type="ARBA" id="ARBA00023163"/>
    </source>
</evidence>
<dbReference type="InterPro" id="IPR009057">
    <property type="entry name" value="Homeodomain-like_sf"/>
</dbReference>
<dbReference type="Gene3D" id="3.40.50.300">
    <property type="entry name" value="P-loop containing nucleotide triphosphate hydrolases"/>
    <property type="match status" value="1"/>
</dbReference>
<dbReference type="GO" id="GO:0043565">
    <property type="term" value="F:sequence-specific DNA binding"/>
    <property type="evidence" value="ECO:0007669"/>
    <property type="project" value="InterPro"/>
</dbReference>
<gene>
    <name evidence="7" type="ORF">MNBD_GAMMA25-589</name>
</gene>
<dbReference type="CDD" id="cd00009">
    <property type="entry name" value="AAA"/>
    <property type="match status" value="1"/>
</dbReference>
<dbReference type="AlphaFoldDB" id="A0A3B1AIT2"/>
<dbReference type="InterPro" id="IPR013656">
    <property type="entry name" value="PAS_4"/>
</dbReference>
<dbReference type="Pfam" id="PF25601">
    <property type="entry name" value="AAA_lid_14"/>
    <property type="match status" value="1"/>
</dbReference>
<dbReference type="Gene3D" id="1.10.10.60">
    <property type="entry name" value="Homeodomain-like"/>
    <property type="match status" value="1"/>
</dbReference>
<dbReference type="EMBL" id="UOFY01000004">
    <property type="protein sequence ID" value="VAX05796.1"/>
    <property type="molecule type" value="Genomic_DNA"/>
</dbReference>
<keyword evidence="3" id="KW-0805">Transcription regulation</keyword>